<dbReference type="PROSITE" id="PS50075">
    <property type="entry name" value="CARRIER"/>
    <property type="match status" value="1"/>
</dbReference>
<comment type="caution">
    <text evidence="18">The sequence shown here is derived from an EMBL/GenBank/DDBJ whole genome shotgun (WGS) entry which is preliminary data.</text>
</comment>
<keyword evidence="19" id="KW-1185">Reference proteome</keyword>
<reference evidence="18" key="1">
    <citation type="submission" date="2019-10" db="EMBL/GenBank/DDBJ databases">
        <title>The sequence and de novo assembly of the wild yak genome.</title>
        <authorList>
            <person name="Liu Y."/>
        </authorList>
    </citation>
    <scope>NUCLEOTIDE SEQUENCE [LARGE SCALE GENOMIC DNA]</scope>
    <source>
        <strain evidence="18">WY2019</strain>
    </source>
</reference>
<dbReference type="HAMAP" id="MF_01217">
    <property type="entry name" value="Acyl_carrier"/>
    <property type="match status" value="1"/>
</dbReference>
<dbReference type="GO" id="GO:0000724">
    <property type="term" value="P:double-strand break repair via homologous recombination"/>
    <property type="evidence" value="ECO:0007669"/>
    <property type="project" value="InterPro"/>
</dbReference>
<dbReference type="GO" id="GO:0031966">
    <property type="term" value="C:mitochondrial membrane"/>
    <property type="evidence" value="ECO:0007669"/>
    <property type="project" value="UniProtKB-ARBA"/>
</dbReference>
<feature type="coiled-coil region" evidence="15">
    <location>
        <begin position="16"/>
        <end position="50"/>
    </location>
</feature>
<evidence type="ECO:0000256" key="1">
    <source>
        <dbReference type="ARBA" id="ARBA00004173"/>
    </source>
</evidence>
<evidence type="ECO:0000256" key="12">
    <source>
        <dbReference type="ARBA" id="ARBA00023128"/>
    </source>
</evidence>
<dbReference type="EMBL" id="VBQZ03000060">
    <property type="protein sequence ID" value="MXQ89990.1"/>
    <property type="molecule type" value="Genomic_DNA"/>
</dbReference>
<keyword evidence="4 14" id="KW-0596">Phosphopantetheine</keyword>
<evidence type="ECO:0000256" key="7">
    <source>
        <dbReference type="ARBA" id="ARBA00022660"/>
    </source>
</evidence>
<organism evidence="18 19">
    <name type="scientific">Bos mutus</name>
    <name type="common">wild yak</name>
    <dbReference type="NCBI Taxonomy" id="72004"/>
    <lineage>
        <taxon>Eukaryota</taxon>
        <taxon>Metazoa</taxon>
        <taxon>Chordata</taxon>
        <taxon>Craniata</taxon>
        <taxon>Vertebrata</taxon>
        <taxon>Euteleostomi</taxon>
        <taxon>Mammalia</taxon>
        <taxon>Eutheria</taxon>
        <taxon>Laurasiatheria</taxon>
        <taxon>Artiodactyla</taxon>
        <taxon>Ruminantia</taxon>
        <taxon>Pecora</taxon>
        <taxon>Bovidae</taxon>
        <taxon>Bovinae</taxon>
        <taxon>Bos</taxon>
    </lineage>
</organism>
<feature type="region of interest" description="Disordered" evidence="16">
    <location>
        <begin position="474"/>
        <end position="493"/>
    </location>
</feature>
<feature type="region of interest" description="Disordered" evidence="16">
    <location>
        <begin position="251"/>
        <end position="275"/>
    </location>
</feature>
<keyword evidence="8" id="KW-0276">Fatty acid metabolism</keyword>
<dbReference type="InterPro" id="IPR031920">
    <property type="entry name" value="PALB2_WD40"/>
</dbReference>
<feature type="region of interest" description="Disordered" evidence="16">
    <location>
        <begin position="786"/>
        <end position="826"/>
    </location>
</feature>
<feature type="compositionally biased region" description="Polar residues" evidence="16">
    <location>
        <begin position="789"/>
        <end position="805"/>
    </location>
</feature>
<keyword evidence="12" id="KW-0496">Mitochondrion</keyword>
<keyword evidence="13 14" id="KW-0275">Fatty acid biosynthesis</keyword>
<keyword evidence="11" id="KW-0443">Lipid metabolism</keyword>
<keyword evidence="6" id="KW-0597">Phosphoprotein</keyword>
<dbReference type="Pfam" id="PF00550">
    <property type="entry name" value="PP-binding"/>
    <property type="match status" value="1"/>
</dbReference>
<proteinExistence type="inferred from homology"/>
<dbReference type="InterPro" id="IPR015943">
    <property type="entry name" value="WD40/YVTN_repeat-like_dom_sf"/>
</dbReference>
<name>A0A6B0RIQ3_9CETA</name>
<dbReference type="Gene3D" id="2.130.10.10">
    <property type="entry name" value="YVTN repeat-like/Quinoprotein amine dehydrogenase"/>
    <property type="match status" value="1"/>
</dbReference>
<dbReference type="FunFam" id="1.10.1200.10:FF:000008">
    <property type="entry name" value="Acyl carrier protein"/>
    <property type="match status" value="1"/>
</dbReference>
<evidence type="ECO:0000256" key="13">
    <source>
        <dbReference type="ARBA" id="ARBA00023160"/>
    </source>
</evidence>
<feature type="compositionally biased region" description="Polar residues" evidence="16">
    <location>
        <begin position="128"/>
        <end position="137"/>
    </location>
</feature>
<dbReference type="InterPro" id="IPR006162">
    <property type="entry name" value="Ppantetheine_attach_site"/>
</dbReference>
<sequence>MLFLLAAGQMEEPPGKTLSCEEKEKLKEKLAFLKREYTKTLARLQRAQRAEKLKSPLRRAVEEREPALRQGVAAQLAHTEPKNTVSPRDTLQINTHVDEETGEKTPSSLDIKPELFSSGRVSVEGSRIQGSDDNQNHFPFRVNGPDAKKRQNKLLGRRKKEERTYISQERESVSDIDSLILSGKRLKEQEKMNRENPRTPVTELRTYPLSSPKCAIPNSPAPVTETNVGSVLILPSPKPRRDVDALRRGNDFPRATTLPLPTPSNSSNSQRLEHKCPKSNCELTTHSLRNISSASPVNLEVQKKKITVSTDNPEVNKAGSTSGQAARSPNLEADNSCFINELTWDNLVENENQNLKEQNHTEMSLKSPNDALGGRNESLLEKEVLSQSKNLSLEVISPVSTEDQIHSCTVLEGLLFPAEYYVRTTRRMSGCQRKVALEAVIQSHLGVRKKGFKNKSMKSAKKFNVCNEKTKQSEIKVSDKHAEQPSSRSPQKLLSLTEVSFSTDSTEDDFSRKTVTKPSGKKCRGRRKSACTSLLDHHELLLPTTGTSGVKKSKEEIALHKDQNEKAIVHSKKRIKGKEGHCQKEDFLCYSNYAYFSSDDDAFSAPFRKNRMLSLKHLSSFLKITDFQLPDEDFGSLKLEKLKSCSKKLMETFGSKVHGEGHLKGESYIVVEEPSPKQSNIEKEGMEEELITLPGKAHPKMPSQRSQPRGKDLSSSILLFTPLNSVASDDNDRLTAELCSPAFPILGATPAFGSQAHREKVSAEVVGQTCSPPRLSHLKATVSLAGNRKQGNSWSRPSKLDSSQHVAGRAGQPSCDPDSGPQATTLPTESFTYEASQLQESQTHSAEQTEIAEVPAWGSLHPGTLHVVSNLKNPSGSCSVDMSATWWEIAGFKEPCIVTACEYVVSLWKPLDAWQWEKIYSWHFTEFPVLQIVAVPDVCNLVCVALGNLEIREIRALLCSPDGKSEKQVLLSSGNIKAVLGLAKRRLVSSSRTLCDQQVEMMTFAEDGGSKEKQLLMPPEETILTFAEVQGMQEALLGTTIMNNIVIWNLKTGQLLKKMHIDASYQASVCHKAYSEMGLLFVVLSHPCAEENELSGSPVFQLIVINPKTTLSMGVMLYCLPHGQAGRQVFLEGDVKDHFAAAVLTSGTIAVWDLLLGHCTALLHPVSGQNWSFVKWSQRKGILNPRTRRSASWVGIAMAARVLCACVRRLPTAFAPLPRLPTLAAARPLSTTLFAAETRTRPGAPLPALVLAQVPGRVTQLCRQYSDAPPLTLEGIKDRVLYVLKLYDKIDPEKLSVNSHFMKDLGLDSLDQVEIIMAMEDEFGFEIPDIDAEKLMCPQEIVDYIADKKDVYE</sequence>
<dbReference type="GO" id="GO:0006633">
    <property type="term" value="P:fatty acid biosynthetic process"/>
    <property type="evidence" value="ECO:0007669"/>
    <property type="project" value="UniProtKB-KW"/>
</dbReference>
<dbReference type="InterPro" id="IPR036736">
    <property type="entry name" value="ACP-like_sf"/>
</dbReference>
<evidence type="ECO:0000313" key="18">
    <source>
        <dbReference type="EMBL" id="MXQ89990.1"/>
    </source>
</evidence>
<evidence type="ECO:0000259" key="17">
    <source>
        <dbReference type="PROSITE" id="PS50075"/>
    </source>
</evidence>
<feature type="compositionally biased region" description="Polar residues" evidence="16">
    <location>
        <begin position="307"/>
        <end position="327"/>
    </location>
</feature>
<dbReference type="GO" id="GO:0005654">
    <property type="term" value="C:nucleoplasm"/>
    <property type="evidence" value="ECO:0007669"/>
    <property type="project" value="TreeGrafter"/>
</dbReference>
<dbReference type="Proteomes" id="UP000322234">
    <property type="component" value="Unassembled WGS sequence"/>
</dbReference>
<evidence type="ECO:0000256" key="5">
    <source>
        <dbReference type="ARBA" id="ARBA00022516"/>
    </source>
</evidence>
<feature type="region of interest" description="Disordered" evidence="16">
    <location>
        <begin position="304"/>
        <end position="329"/>
    </location>
</feature>
<keyword evidence="7" id="KW-0679">Respiratory chain</keyword>
<feature type="compositionally biased region" description="Polar residues" evidence="16">
    <location>
        <begin position="484"/>
        <end position="493"/>
    </location>
</feature>
<keyword evidence="10" id="KW-0249">Electron transport</keyword>
<accession>A0A6B0RIQ3</accession>
<evidence type="ECO:0000313" key="19">
    <source>
        <dbReference type="Proteomes" id="UP000322234"/>
    </source>
</evidence>
<feature type="compositionally biased region" description="Low complexity" evidence="16">
    <location>
        <begin position="256"/>
        <end position="269"/>
    </location>
</feature>
<dbReference type="SUPFAM" id="SSF50978">
    <property type="entry name" value="WD40 repeat-like"/>
    <property type="match status" value="1"/>
</dbReference>
<dbReference type="Gene3D" id="1.10.1200.10">
    <property type="entry name" value="ACP-like"/>
    <property type="match status" value="1"/>
</dbReference>
<dbReference type="GO" id="GO:0003677">
    <property type="term" value="F:DNA binding"/>
    <property type="evidence" value="ECO:0007669"/>
    <property type="project" value="InterPro"/>
</dbReference>
<evidence type="ECO:0000256" key="6">
    <source>
        <dbReference type="ARBA" id="ARBA00022553"/>
    </source>
</evidence>
<evidence type="ECO:0000256" key="15">
    <source>
        <dbReference type="SAM" id="Coils"/>
    </source>
</evidence>
<feature type="compositionally biased region" description="Basic and acidic residues" evidence="16">
    <location>
        <begin position="474"/>
        <end position="483"/>
    </location>
</feature>
<evidence type="ECO:0000256" key="10">
    <source>
        <dbReference type="ARBA" id="ARBA00022982"/>
    </source>
</evidence>
<evidence type="ECO:0000256" key="8">
    <source>
        <dbReference type="ARBA" id="ARBA00022832"/>
    </source>
</evidence>
<dbReference type="PROSITE" id="PS00012">
    <property type="entry name" value="PHOSPHOPANTETHEINE"/>
    <property type="match status" value="1"/>
</dbReference>
<keyword evidence="3" id="KW-0813">Transport</keyword>
<dbReference type="InterPro" id="IPR036322">
    <property type="entry name" value="WD40_repeat_dom_sf"/>
</dbReference>
<dbReference type="InterPro" id="IPR042417">
    <property type="entry name" value="PALB2"/>
</dbReference>
<evidence type="ECO:0000256" key="3">
    <source>
        <dbReference type="ARBA" id="ARBA00022448"/>
    </source>
</evidence>
<comment type="function">
    <text evidence="14">Carrier of the growing fatty acid chain in fatty acid biosynthesis.</text>
</comment>
<evidence type="ECO:0000256" key="11">
    <source>
        <dbReference type="ARBA" id="ARBA00023098"/>
    </source>
</evidence>
<gene>
    <name evidence="18" type="ORF">E5288_WYG013975</name>
</gene>
<feature type="domain" description="Carrier" evidence="17">
    <location>
        <begin position="1274"/>
        <end position="1349"/>
    </location>
</feature>
<keyword evidence="9" id="KW-0809">Transit peptide</keyword>
<evidence type="ECO:0000256" key="14">
    <source>
        <dbReference type="RuleBase" id="RU000722"/>
    </source>
</evidence>
<dbReference type="InterPro" id="IPR009081">
    <property type="entry name" value="PP-bd_ACP"/>
</dbReference>
<feature type="region of interest" description="Disordered" evidence="16">
    <location>
        <begin position="125"/>
        <end position="152"/>
    </location>
</feature>
<dbReference type="SUPFAM" id="SSF47336">
    <property type="entry name" value="ACP-like"/>
    <property type="match status" value="1"/>
</dbReference>
<protein>
    <recommendedName>
        <fullName evidence="14">Acyl carrier protein</fullName>
    </recommendedName>
</protein>
<dbReference type="GO" id="GO:0045271">
    <property type="term" value="C:respiratory chain complex I"/>
    <property type="evidence" value="ECO:0007669"/>
    <property type="project" value="UniProtKB-ARBA"/>
</dbReference>
<dbReference type="Pfam" id="PF16756">
    <property type="entry name" value="PALB2_WD40"/>
    <property type="match status" value="1"/>
</dbReference>
<evidence type="ECO:0000256" key="4">
    <source>
        <dbReference type="ARBA" id="ARBA00022450"/>
    </source>
</evidence>
<keyword evidence="15" id="KW-0175">Coiled coil</keyword>
<dbReference type="PANTHER" id="PTHR14662">
    <property type="entry name" value="PARTNER AND LOCALIZER OF BRCA2"/>
    <property type="match status" value="1"/>
</dbReference>
<keyword evidence="5 14" id="KW-0444">Lipid biosynthesis</keyword>
<dbReference type="InterPro" id="IPR003231">
    <property type="entry name" value="ACP"/>
</dbReference>
<comment type="similarity">
    <text evidence="2">Belongs to the acyl carrier protein (ACP) family.</text>
</comment>
<comment type="subcellular location">
    <subcellularLocation>
        <location evidence="1">Mitochondrion</location>
    </subcellularLocation>
</comment>
<evidence type="ECO:0000256" key="9">
    <source>
        <dbReference type="ARBA" id="ARBA00022946"/>
    </source>
</evidence>
<evidence type="ECO:0000256" key="2">
    <source>
        <dbReference type="ARBA" id="ARBA00010930"/>
    </source>
</evidence>
<dbReference type="PANTHER" id="PTHR14662:SF2">
    <property type="entry name" value="PARTNER AND LOCALIZER OF BRCA2"/>
    <property type="match status" value="1"/>
</dbReference>
<evidence type="ECO:0000256" key="16">
    <source>
        <dbReference type="SAM" id="MobiDB-lite"/>
    </source>
</evidence>